<evidence type="ECO:0000256" key="1">
    <source>
        <dbReference type="SAM" id="MobiDB-lite"/>
    </source>
</evidence>
<comment type="caution">
    <text evidence="2">The sequence shown here is derived from an EMBL/GenBank/DDBJ whole genome shotgun (WGS) entry which is preliminary data.</text>
</comment>
<dbReference type="Proteomes" id="UP001158986">
    <property type="component" value="Unassembled WGS sequence"/>
</dbReference>
<protein>
    <submittedName>
        <fullName evidence="2">Uncharacterized protein</fullName>
    </submittedName>
</protein>
<name>A0ABN8CQG1_9STRA</name>
<evidence type="ECO:0000313" key="2">
    <source>
        <dbReference type="EMBL" id="CAH0514713.1"/>
    </source>
</evidence>
<organism evidence="2 3">
    <name type="scientific">Peronospora belbahrii</name>
    <dbReference type="NCBI Taxonomy" id="622444"/>
    <lineage>
        <taxon>Eukaryota</taxon>
        <taxon>Sar</taxon>
        <taxon>Stramenopiles</taxon>
        <taxon>Oomycota</taxon>
        <taxon>Peronosporomycetes</taxon>
        <taxon>Peronosporales</taxon>
        <taxon>Peronosporaceae</taxon>
        <taxon>Peronospora</taxon>
    </lineage>
</organism>
<sequence length="98" mass="10874">MRSSPREKYTPDITMESVGSCHTVTRHTESPQYDPNDLSLDIPRRPSVETAEAIDGGGIAAQRIGVSVIIELQELAANNKEEDRARVWNSKFKIGFST</sequence>
<feature type="region of interest" description="Disordered" evidence="1">
    <location>
        <begin position="20"/>
        <end position="40"/>
    </location>
</feature>
<accession>A0ABN8CQG1</accession>
<keyword evidence="3" id="KW-1185">Reference proteome</keyword>
<proteinExistence type="predicted"/>
<dbReference type="EMBL" id="CAKLCB010000083">
    <property type="protein sequence ID" value="CAH0514713.1"/>
    <property type="molecule type" value="Genomic_DNA"/>
</dbReference>
<evidence type="ECO:0000313" key="3">
    <source>
        <dbReference type="Proteomes" id="UP001158986"/>
    </source>
</evidence>
<gene>
    <name evidence="2" type="ORF">PBS001_LOCUS1453</name>
</gene>
<reference evidence="2 3" key="1">
    <citation type="submission" date="2021-11" db="EMBL/GenBank/DDBJ databases">
        <authorList>
            <person name="Islam A."/>
            <person name="Islam S."/>
            <person name="Flora M.S."/>
            <person name="Rahman M."/>
            <person name="Ziaur R.M."/>
            <person name="Epstein J.H."/>
            <person name="Hassan M."/>
            <person name="Klassen M."/>
            <person name="Woodard K."/>
            <person name="Webb A."/>
            <person name="Webby R.J."/>
            <person name="El Zowalaty M.E."/>
        </authorList>
    </citation>
    <scope>NUCLEOTIDE SEQUENCE [LARGE SCALE GENOMIC DNA]</scope>
    <source>
        <strain evidence="2">Pbs1</strain>
    </source>
</reference>